<evidence type="ECO:0000313" key="1">
    <source>
        <dbReference type="EMBL" id="RDX86624.1"/>
    </source>
</evidence>
<proteinExistence type="predicted"/>
<dbReference type="OrthoDB" id="1742098at2759"/>
<evidence type="ECO:0008006" key="3">
    <source>
        <dbReference type="Google" id="ProtNLM"/>
    </source>
</evidence>
<dbReference type="PANTHER" id="PTHR35317">
    <property type="entry name" value="OS04G0629600 PROTEIN"/>
    <property type="match status" value="1"/>
</dbReference>
<dbReference type="AlphaFoldDB" id="A0A371G7V4"/>
<dbReference type="PANTHER" id="PTHR35317:SF28">
    <property type="entry name" value="ZINC FINGER, CCHC-TYPE, RIBONUCLEASE H-LIKE DOMAIN, GAG-PRE-INTEGRASE DOMAIN PROTEIN-RELATED"/>
    <property type="match status" value="1"/>
</dbReference>
<dbReference type="EMBL" id="QJKJ01006462">
    <property type="protein sequence ID" value="RDX86624.1"/>
    <property type="molecule type" value="Genomic_DNA"/>
</dbReference>
<comment type="caution">
    <text evidence="1">The sequence shown here is derived from an EMBL/GenBank/DDBJ whole genome shotgun (WGS) entry which is preliminary data.</text>
</comment>
<accession>A0A371G7V4</accession>
<dbReference type="Proteomes" id="UP000257109">
    <property type="component" value="Unassembled WGS sequence"/>
</dbReference>
<gene>
    <name evidence="1" type="ORF">CR513_32018</name>
</gene>
<organism evidence="1 2">
    <name type="scientific">Mucuna pruriens</name>
    <name type="common">Velvet bean</name>
    <name type="synonym">Dolichos pruriens</name>
    <dbReference type="NCBI Taxonomy" id="157652"/>
    <lineage>
        <taxon>Eukaryota</taxon>
        <taxon>Viridiplantae</taxon>
        <taxon>Streptophyta</taxon>
        <taxon>Embryophyta</taxon>
        <taxon>Tracheophyta</taxon>
        <taxon>Spermatophyta</taxon>
        <taxon>Magnoliopsida</taxon>
        <taxon>eudicotyledons</taxon>
        <taxon>Gunneridae</taxon>
        <taxon>Pentapetalae</taxon>
        <taxon>rosids</taxon>
        <taxon>fabids</taxon>
        <taxon>Fabales</taxon>
        <taxon>Fabaceae</taxon>
        <taxon>Papilionoideae</taxon>
        <taxon>50 kb inversion clade</taxon>
        <taxon>NPAAA clade</taxon>
        <taxon>indigoferoid/millettioid clade</taxon>
        <taxon>Phaseoleae</taxon>
        <taxon>Mucuna</taxon>
    </lineage>
</organism>
<keyword evidence="2" id="KW-1185">Reference proteome</keyword>
<feature type="non-terminal residue" evidence="1">
    <location>
        <position position="1"/>
    </location>
</feature>
<evidence type="ECO:0000313" key="2">
    <source>
        <dbReference type="Proteomes" id="UP000257109"/>
    </source>
</evidence>
<reference evidence="1" key="1">
    <citation type="submission" date="2018-05" db="EMBL/GenBank/DDBJ databases">
        <title>Draft genome of Mucuna pruriens seed.</title>
        <authorList>
            <person name="Nnadi N.E."/>
            <person name="Vos R."/>
            <person name="Hasami M.H."/>
            <person name="Devisetty U.K."/>
            <person name="Aguiy J.C."/>
        </authorList>
    </citation>
    <scope>NUCLEOTIDE SEQUENCE [LARGE SCALE GENOMIC DNA]</scope>
    <source>
        <strain evidence="1">JCA_2017</strain>
    </source>
</reference>
<dbReference type="Pfam" id="PF14223">
    <property type="entry name" value="Retrotran_gag_2"/>
    <property type="match status" value="1"/>
</dbReference>
<name>A0A371G7V4_MUCPR</name>
<protein>
    <recommendedName>
        <fullName evidence="3">DUF4219 domain-containing protein</fullName>
    </recommendedName>
</protein>
<sequence length="143" mass="16810">MKILLGFQDAWEVVEKSYTFPEDVAILSQNEKEILVKTKKKDQQALTFIYQSLDEAMFEMVIMVVNQMKHYREKMEDIHVVEKILHSLTRKLDFVVCAIEESSDLKSMIVDQLISSLQAYEERFKRRHEEPLDQVLNGKASLK</sequence>